<dbReference type="GO" id="GO:0006605">
    <property type="term" value="P:protein targeting"/>
    <property type="evidence" value="ECO:0007669"/>
    <property type="project" value="InterPro"/>
</dbReference>
<keyword evidence="3" id="KW-0813">Transport</keyword>
<comment type="caution">
    <text evidence="10">The sequence shown here is derived from an EMBL/GenBank/DDBJ whole genome shotgun (WGS) entry which is preliminary data.</text>
</comment>
<protein>
    <submittedName>
        <fullName evidence="10">Uncharacterized protein</fullName>
    </submittedName>
</protein>
<keyword evidence="5" id="KW-0653">Protein transport</keyword>
<evidence type="ECO:0000313" key="11">
    <source>
        <dbReference type="Proteomes" id="UP000604825"/>
    </source>
</evidence>
<evidence type="ECO:0000256" key="5">
    <source>
        <dbReference type="ARBA" id="ARBA00022927"/>
    </source>
</evidence>
<evidence type="ECO:0000256" key="6">
    <source>
        <dbReference type="ARBA" id="ARBA00022989"/>
    </source>
</evidence>
<dbReference type="OrthoDB" id="1913236at2759"/>
<keyword evidence="11" id="KW-1185">Reference proteome</keyword>
<dbReference type="HAMAP" id="MF_00422">
    <property type="entry name" value="SecE"/>
    <property type="match status" value="1"/>
</dbReference>
<evidence type="ECO:0000256" key="8">
    <source>
        <dbReference type="ARBA" id="ARBA00023136"/>
    </source>
</evidence>
<organism evidence="10 11">
    <name type="scientific">Miscanthus lutarioriparius</name>
    <dbReference type="NCBI Taxonomy" id="422564"/>
    <lineage>
        <taxon>Eukaryota</taxon>
        <taxon>Viridiplantae</taxon>
        <taxon>Streptophyta</taxon>
        <taxon>Embryophyta</taxon>
        <taxon>Tracheophyta</taxon>
        <taxon>Spermatophyta</taxon>
        <taxon>Magnoliopsida</taxon>
        <taxon>Liliopsida</taxon>
        <taxon>Poales</taxon>
        <taxon>Poaceae</taxon>
        <taxon>PACMAD clade</taxon>
        <taxon>Panicoideae</taxon>
        <taxon>Andropogonodae</taxon>
        <taxon>Andropogoneae</taxon>
        <taxon>Saccharinae</taxon>
        <taxon>Miscanthus</taxon>
    </lineage>
</organism>
<evidence type="ECO:0000313" key="10">
    <source>
        <dbReference type="EMBL" id="CAD6224749.1"/>
    </source>
</evidence>
<dbReference type="AlphaFoldDB" id="A0A811NN12"/>
<dbReference type="InterPro" id="IPR001901">
    <property type="entry name" value="Translocase_SecE/Sec61-g"/>
</dbReference>
<evidence type="ECO:0000256" key="7">
    <source>
        <dbReference type="ARBA" id="ARBA00023010"/>
    </source>
</evidence>
<dbReference type="GO" id="GO:0006886">
    <property type="term" value="P:intracellular protein transport"/>
    <property type="evidence" value="ECO:0007669"/>
    <property type="project" value="InterPro"/>
</dbReference>
<keyword evidence="8 9" id="KW-0472">Membrane</keyword>
<proteinExistence type="inferred from homology"/>
<dbReference type="EMBL" id="CAJGYO010000004">
    <property type="protein sequence ID" value="CAD6224749.1"/>
    <property type="molecule type" value="Genomic_DNA"/>
</dbReference>
<accession>A0A811NN12</accession>
<dbReference type="GO" id="GO:0016020">
    <property type="term" value="C:membrane"/>
    <property type="evidence" value="ECO:0007669"/>
    <property type="project" value="UniProtKB-SubCell"/>
</dbReference>
<keyword evidence="4 9" id="KW-0812">Transmembrane</keyword>
<dbReference type="PANTHER" id="PTHR37247">
    <property type="entry name" value="TRANSMEMBRANE PROTEIN"/>
    <property type="match status" value="1"/>
</dbReference>
<feature type="transmembrane region" description="Helical" evidence="9">
    <location>
        <begin position="102"/>
        <end position="123"/>
    </location>
</feature>
<name>A0A811NN12_9POAL</name>
<evidence type="ECO:0000256" key="9">
    <source>
        <dbReference type="SAM" id="Phobius"/>
    </source>
</evidence>
<comment type="similarity">
    <text evidence="2">Belongs to the SecE/SEC61-gamma family.</text>
</comment>
<sequence>MAALSAGALAPLAGCNCSSLAPLLPLIDRLSWLPGLSPLPWCSPAALYCRRSPPLLKVAIAKTRPAVHQFAPASLPTCAAMSEHGRQEIRSNEYQLDDDEPLWLAVVIDLAAVGLKGLVAFLAEQPRQLKHLEWPAFQHTMKTATFTLVLVAVFIVALSTIDAALCYMLAWLLRKSA</sequence>
<gene>
    <name evidence="10" type="ORF">NCGR_LOCUS16963</name>
</gene>
<feature type="transmembrane region" description="Helical" evidence="9">
    <location>
        <begin position="144"/>
        <end position="173"/>
    </location>
</feature>
<keyword evidence="7" id="KW-0811">Translocation</keyword>
<evidence type="ECO:0000256" key="2">
    <source>
        <dbReference type="ARBA" id="ARBA00008274"/>
    </source>
</evidence>
<dbReference type="Proteomes" id="UP000604825">
    <property type="component" value="Unassembled WGS sequence"/>
</dbReference>
<evidence type="ECO:0000256" key="4">
    <source>
        <dbReference type="ARBA" id="ARBA00022692"/>
    </source>
</evidence>
<dbReference type="PANTHER" id="PTHR37247:SF1">
    <property type="entry name" value="TRANSMEMBRANE PROTEIN"/>
    <property type="match status" value="1"/>
</dbReference>
<keyword evidence="6 9" id="KW-1133">Transmembrane helix</keyword>
<evidence type="ECO:0000256" key="3">
    <source>
        <dbReference type="ARBA" id="ARBA00022448"/>
    </source>
</evidence>
<dbReference type="Pfam" id="PF00584">
    <property type="entry name" value="SecE"/>
    <property type="match status" value="1"/>
</dbReference>
<evidence type="ECO:0000256" key="1">
    <source>
        <dbReference type="ARBA" id="ARBA00004370"/>
    </source>
</evidence>
<comment type="subcellular location">
    <subcellularLocation>
        <location evidence="1">Membrane</location>
    </subcellularLocation>
</comment>
<reference evidence="10" key="1">
    <citation type="submission" date="2020-10" db="EMBL/GenBank/DDBJ databases">
        <authorList>
            <person name="Han B."/>
            <person name="Lu T."/>
            <person name="Zhao Q."/>
            <person name="Huang X."/>
            <person name="Zhao Y."/>
        </authorList>
    </citation>
    <scope>NUCLEOTIDE SEQUENCE</scope>
</reference>